<sequence>MIRLLLLLLTFLLRVGVGSLQGQRGYEDDVRRILISWNNATLKSLTNQYKSASDEKRRARYAQSLDEFKSSNEFKYWKLVDTASARYKFLAMLLSKMKNKEVFVVEANRMGATAIIRNYVVWKKNNGDVKVEYYFFSNEKRWIKENFTMTIPNANISLPLSNYLVKSSEGFNNDDIIISHFASNAGEVTSEFFSLGTLSRNCAVKDM</sequence>
<evidence type="ECO:0000313" key="1">
    <source>
        <dbReference type="EMBL" id="UPK67370.1"/>
    </source>
</evidence>
<evidence type="ECO:0000313" key="2">
    <source>
        <dbReference type="Proteomes" id="UP000830198"/>
    </source>
</evidence>
<evidence type="ECO:0008006" key="3">
    <source>
        <dbReference type="Google" id="ProtNLM"/>
    </source>
</evidence>
<proteinExistence type="predicted"/>
<dbReference type="RefSeq" id="WP_247809708.1">
    <property type="nucleotide sequence ID" value="NZ_CP095855.1"/>
</dbReference>
<dbReference type="Proteomes" id="UP000830198">
    <property type="component" value="Chromosome"/>
</dbReference>
<reference evidence="1 2" key="1">
    <citation type="submission" date="2022-04" db="EMBL/GenBank/DDBJ databases">
        <title>The arsenic-methylating capacity of Chitinophaga filiformis YT5 during chitin decomposition.</title>
        <authorList>
            <person name="Chen G."/>
            <person name="Liang Y."/>
        </authorList>
    </citation>
    <scope>NUCLEOTIDE SEQUENCE [LARGE SCALE GENOMIC DNA]</scope>
    <source>
        <strain evidence="1 2">YT5</strain>
    </source>
</reference>
<accession>A0ABY4HUA6</accession>
<organism evidence="1 2">
    <name type="scientific">Chitinophaga filiformis</name>
    <name type="common">Myxococcus filiformis</name>
    <name type="synonym">Flexibacter filiformis</name>
    <dbReference type="NCBI Taxonomy" id="104663"/>
    <lineage>
        <taxon>Bacteria</taxon>
        <taxon>Pseudomonadati</taxon>
        <taxon>Bacteroidota</taxon>
        <taxon>Chitinophagia</taxon>
        <taxon>Chitinophagales</taxon>
        <taxon>Chitinophagaceae</taxon>
        <taxon>Chitinophaga</taxon>
    </lineage>
</organism>
<dbReference type="EMBL" id="CP095855">
    <property type="protein sequence ID" value="UPK67370.1"/>
    <property type="molecule type" value="Genomic_DNA"/>
</dbReference>
<protein>
    <recommendedName>
        <fullName evidence="3">DUF3828 domain-containing protein</fullName>
    </recommendedName>
</protein>
<keyword evidence="2" id="KW-1185">Reference proteome</keyword>
<name>A0ABY4HUA6_CHIFI</name>
<gene>
    <name evidence="1" type="ORF">MYF79_20730</name>
</gene>